<evidence type="ECO:0000313" key="6">
    <source>
        <dbReference type="Proteomes" id="UP001484239"/>
    </source>
</evidence>
<comment type="caution">
    <text evidence="5">The sequence shown here is derived from an EMBL/GenBank/DDBJ whole genome shotgun (WGS) entry which is preliminary data.</text>
</comment>
<dbReference type="InterPro" id="IPR036188">
    <property type="entry name" value="FAD/NAD-bd_sf"/>
</dbReference>
<dbReference type="EC" id="1.4.3.19" evidence="5"/>
<accession>A0ABU9EF10</accession>
<dbReference type="GO" id="GO:0043799">
    <property type="term" value="F:glycine oxidase activity"/>
    <property type="evidence" value="ECO:0007669"/>
    <property type="project" value="UniProtKB-EC"/>
</dbReference>
<comment type="pathway">
    <text evidence="1">Cofactor biosynthesis; thiamine diphosphate biosynthesis.</text>
</comment>
<dbReference type="Gene3D" id="3.50.50.60">
    <property type="entry name" value="FAD/NAD(P)-binding domain"/>
    <property type="match status" value="1"/>
</dbReference>
<gene>
    <name evidence="5" type="primary">thiO</name>
    <name evidence="5" type="ORF">WI372_13840</name>
</gene>
<organism evidence="5 6">
    <name type="scientific">Gaopeijia maritima</name>
    <dbReference type="NCBI Taxonomy" id="3119007"/>
    <lineage>
        <taxon>Bacteria</taxon>
        <taxon>Pseudomonadati</taxon>
        <taxon>Gemmatimonadota</taxon>
        <taxon>Longimicrobiia</taxon>
        <taxon>Gaopeijiales</taxon>
        <taxon>Gaopeijiaceae</taxon>
        <taxon>Gaopeijia</taxon>
    </lineage>
</organism>
<evidence type="ECO:0000256" key="2">
    <source>
        <dbReference type="ARBA" id="ARBA00022977"/>
    </source>
</evidence>
<evidence type="ECO:0000256" key="3">
    <source>
        <dbReference type="ARBA" id="ARBA00023002"/>
    </source>
</evidence>
<dbReference type="InterPro" id="IPR012727">
    <property type="entry name" value="Gly_oxidase_ThiO"/>
</dbReference>
<dbReference type="Pfam" id="PF01266">
    <property type="entry name" value="DAO"/>
    <property type="match status" value="1"/>
</dbReference>
<keyword evidence="3 5" id="KW-0560">Oxidoreductase</keyword>
<keyword evidence="6" id="KW-1185">Reference proteome</keyword>
<feature type="domain" description="FAD dependent oxidoreductase" evidence="4">
    <location>
        <begin position="6"/>
        <end position="353"/>
    </location>
</feature>
<evidence type="ECO:0000313" key="5">
    <source>
        <dbReference type="EMBL" id="MEK9502070.1"/>
    </source>
</evidence>
<protein>
    <submittedName>
        <fullName evidence="5">Glycine oxidase ThiO</fullName>
        <ecNumber evidence="5">1.4.3.19</ecNumber>
    </submittedName>
</protein>
<dbReference type="RefSeq" id="WP_405276783.1">
    <property type="nucleotide sequence ID" value="NZ_JBBHLI010000009.1"/>
</dbReference>
<dbReference type="PANTHER" id="PTHR13847:SF289">
    <property type="entry name" value="GLYCINE OXIDASE"/>
    <property type="match status" value="1"/>
</dbReference>
<dbReference type="NCBIfam" id="TIGR02352">
    <property type="entry name" value="thiamin_ThiO"/>
    <property type="match status" value="1"/>
</dbReference>
<reference evidence="5 6" key="1">
    <citation type="submission" date="2024-02" db="EMBL/GenBank/DDBJ databases">
        <title>A novel Gemmatimonadota bacterium.</title>
        <authorList>
            <person name="Du Z.-J."/>
            <person name="Ye Y.-Q."/>
        </authorList>
    </citation>
    <scope>NUCLEOTIDE SEQUENCE [LARGE SCALE GENOMIC DNA]</scope>
    <source>
        <strain evidence="5 6">DH-20</strain>
    </source>
</reference>
<proteinExistence type="predicted"/>
<dbReference type="Gene3D" id="3.30.9.10">
    <property type="entry name" value="D-Amino Acid Oxidase, subunit A, domain 2"/>
    <property type="match status" value="1"/>
</dbReference>
<dbReference type="EMBL" id="JBBHLI010000009">
    <property type="protein sequence ID" value="MEK9502070.1"/>
    <property type="molecule type" value="Genomic_DNA"/>
</dbReference>
<sequence>MPDRTDILIVGGGLIGLAIARTLRLRGASVTVFDRDPEPRGASWAAGGMLAPLGEAPDPGPFLAFGLDALARWPRWAASLEAESGLDVGLHAGGKLLVADTAEAVQSLQARYAWQAAAGHDVVWLDAPAVRRVEPALDSGWSAGLHLPDHAHVDPRRLLTALAGAARAAGVHLRYGTEVRGLDRGPEGLRGLLLADGSRVRGGWVVNAAGAWSGRIEGLPAPLPVRPVRGQMLALTLDEPLTTGLVAGPAAYLIPREVDGRPTLVVGASMDDAGFEVATDAATIAGLRAGAEALVPALRGRPELDRWAGLRPGTPDDLPILGVDPRLPRLVHATGHHRNGILLAPSTAAAVAEVVEGGAIDPRWADAFHPGRFDGA</sequence>
<dbReference type="Proteomes" id="UP001484239">
    <property type="component" value="Unassembled WGS sequence"/>
</dbReference>
<name>A0ABU9EF10_9BACT</name>
<dbReference type="PANTHER" id="PTHR13847">
    <property type="entry name" value="SARCOSINE DEHYDROGENASE-RELATED"/>
    <property type="match status" value="1"/>
</dbReference>
<dbReference type="InterPro" id="IPR006076">
    <property type="entry name" value="FAD-dep_OxRdtase"/>
</dbReference>
<dbReference type="SUPFAM" id="SSF54373">
    <property type="entry name" value="FAD-linked reductases, C-terminal domain"/>
    <property type="match status" value="1"/>
</dbReference>
<dbReference type="SUPFAM" id="SSF51905">
    <property type="entry name" value="FAD/NAD(P)-binding domain"/>
    <property type="match status" value="1"/>
</dbReference>
<keyword evidence="2" id="KW-0784">Thiamine biosynthesis</keyword>
<evidence type="ECO:0000259" key="4">
    <source>
        <dbReference type="Pfam" id="PF01266"/>
    </source>
</evidence>
<evidence type="ECO:0000256" key="1">
    <source>
        <dbReference type="ARBA" id="ARBA00004948"/>
    </source>
</evidence>